<reference evidence="2" key="1">
    <citation type="journal article" date="2019" name="Int. J. Syst. Evol. Microbiol.">
        <title>The Global Catalogue of Microorganisms (GCM) 10K type strain sequencing project: providing services to taxonomists for standard genome sequencing and annotation.</title>
        <authorList>
            <consortium name="The Broad Institute Genomics Platform"/>
            <consortium name="The Broad Institute Genome Sequencing Center for Infectious Disease"/>
            <person name="Wu L."/>
            <person name="Ma J."/>
        </authorList>
    </citation>
    <scope>NUCLEOTIDE SEQUENCE [LARGE SCALE GENOMIC DNA]</scope>
    <source>
        <strain evidence="2">CGMCC 1.12770</strain>
    </source>
</reference>
<evidence type="ECO:0000313" key="2">
    <source>
        <dbReference type="Proteomes" id="UP000652153"/>
    </source>
</evidence>
<evidence type="ECO:0000313" key="1">
    <source>
        <dbReference type="EMBL" id="GGH46156.1"/>
    </source>
</evidence>
<evidence type="ECO:0008006" key="3">
    <source>
        <dbReference type="Google" id="ProtNLM"/>
    </source>
</evidence>
<gene>
    <name evidence="1" type="ORF">GCM10008014_08630</name>
</gene>
<organism evidence="1 2">
    <name type="scientific">Paenibacillus silvae</name>
    <dbReference type="NCBI Taxonomy" id="1325358"/>
    <lineage>
        <taxon>Bacteria</taxon>
        <taxon>Bacillati</taxon>
        <taxon>Bacillota</taxon>
        <taxon>Bacilli</taxon>
        <taxon>Bacillales</taxon>
        <taxon>Paenibacillaceae</taxon>
        <taxon>Paenibacillus</taxon>
    </lineage>
</organism>
<dbReference type="Proteomes" id="UP000652153">
    <property type="component" value="Unassembled WGS sequence"/>
</dbReference>
<keyword evidence="2" id="KW-1185">Reference proteome</keyword>
<accession>A0ABQ1Z139</accession>
<comment type="caution">
    <text evidence="1">The sequence shown here is derived from an EMBL/GenBank/DDBJ whole genome shotgun (WGS) entry which is preliminary data.</text>
</comment>
<protein>
    <recommendedName>
        <fullName evidence="3">Transposase</fullName>
    </recommendedName>
</protein>
<sequence length="76" mass="9306">MSQYHLRKGDRTVYKHPRLSRWYRGPFTGIEGKYQDMRVYQCKTLKKILELRQRTYEYSGEYFDVHDENGKVDLPE</sequence>
<dbReference type="EMBL" id="BMFU01000001">
    <property type="protein sequence ID" value="GGH46156.1"/>
    <property type="molecule type" value="Genomic_DNA"/>
</dbReference>
<proteinExistence type="predicted"/>
<name>A0ABQ1Z139_9BACL</name>